<dbReference type="GO" id="GO:0004470">
    <property type="term" value="F:malic enzyme activity"/>
    <property type="evidence" value="ECO:0007669"/>
    <property type="project" value="UniProtKB-ARBA"/>
</dbReference>
<evidence type="ECO:0000256" key="2">
    <source>
        <dbReference type="PIRSR" id="PIRSR000106-3"/>
    </source>
</evidence>
<dbReference type="PANTHER" id="PTHR23406:SF90">
    <property type="entry name" value="MALIC ENZYME-RELATED"/>
    <property type="match status" value="1"/>
</dbReference>
<dbReference type="Gene3D" id="3.40.50.720">
    <property type="entry name" value="NAD(P)-binding Rossmann-like Domain"/>
    <property type="match status" value="1"/>
</dbReference>
<evidence type="ECO:0008006" key="7">
    <source>
        <dbReference type="Google" id="ProtNLM"/>
    </source>
</evidence>
<dbReference type="SMART" id="SM00919">
    <property type="entry name" value="Malic_M"/>
    <property type="match status" value="1"/>
</dbReference>
<feature type="binding site" evidence="2">
    <location>
        <position position="170"/>
    </location>
    <ligand>
        <name>a divalent metal cation</name>
        <dbReference type="ChEBI" id="CHEBI:60240"/>
    </ligand>
</feature>
<proteinExistence type="inferred from homology"/>
<dbReference type="Pfam" id="PF00390">
    <property type="entry name" value="malic"/>
    <property type="match status" value="2"/>
</dbReference>
<protein>
    <recommendedName>
        <fullName evidence="7">Malic enzyme</fullName>
    </recommendedName>
</protein>
<accession>A0ABD2PK13</accession>
<dbReference type="Pfam" id="PF03949">
    <property type="entry name" value="Malic_M"/>
    <property type="match status" value="1"/>
</dbReference>
<evidence type="ECO:0000259" key="3">
    <source>
        <dbReference type="SMART" id="SM00919"/>
    </source>
</evidence>
<comment type="caution">
    <text evidence="5">The sequence shown here is derived from an EMBL/GenBank/DDBJ whole genome shotgun (WGS) entry which is preliminary data.</text>
</comment>
<dbReference type="SMART" id="SM01274">
    <property type="entry name" value="malic"/>
    <property type="match status" value="1"/>
</dbReference>
<dbReference type="InterPro" id="IPR036291">
    <property type="entry name" value="NAD(P)-bd_dom_sf"/>
</dbReference>
<dbReference type="InterPro" id="IPR012302">
    <property type="entry name" value="Malic_NAD-bd"/>
</dbReference>
<evidence type="ECO:0000313" key="6">
    <source>
        <dbReference type="Proteomes" id="UP001626550"/>
    </source>
</evidence>
<evidence type="ECO:0000256" key="1">
    <source>
        <dbReference type="ARBA" id="ARBA00008785"/>
    </source>
</evidence>
<reference evidence="5 6" key="1">
    <citation type="submission" date="2024-11" db="EMBL/GenBank/DDBJ databases">
        <title>Adaptive evolution of stress response genes in parasites aligns with host niche diversity.</title>
        <authorList>
            <person name="Hahn C."/>
            <person name="Resl P."/>
        </authorList>
    </citation>
    <scope>NUCLEOTIDE SEQUENCE [LARGE SCALE GENOMIC DNA]</scope>
    <source>
        <strain evidence="5">EGGRZ-B1_66</strain>
        <tissue evidence="5">Body</tissue>
    </source>
</reference>
<comment type="similarity">
    <text evidence="1">Belongs to the malic enzymes family.</text>
</comment>
<dbReference type="Gene3D" id="3.40.50.10380">
    <property type="entry name" value="Malic enzyme, N-terminal domain"/>
    <property type="match status" value="2"/>
</dbReference>
<dbReference type="PANTHER" id="PTHR23406">
    <property type="entry name" value="MALIC ENZYME-RELATED"/>
    <property type="match status" value="1"/>
</dbReference>
<evidence type="ECO:0000313" key="5">
    <source>
        <dbReference type="EMBL" id="KAL3307823.1"/>
    </source>
</evidence>
<dbReference type="EMBL" id="JBJKFK010006409">
    <property type="protein sequence ID" value="KAL3307823.1"/>
    <property type="molecule type" value="Genomic_DNA"/>
</dbReference>
<dbReference type="SUPFAM" id="SSF51735">
    <property type="entry name" value="NAD(P)-binding Rossmann-fold domains"/>
    <property type="match status" value="1"/>
</dbReference>
<comment type="cofactor">
    <cofactor evidence="2">
        <name>Mg(2+)</name>
        <dbReference type="ChEBI" id="CHEBI:18420"/>
    </cofactor>
    <cofactor evidence="2">
        <name>Mn(2+)</name>
        <dbReference type="ChEBI" id="CHEBI:29035"/>
    </cofactor>
    <text evidence="2">Divalent metal cations. Prefers magnesium or manganese.</text>
</comment>
<keyword evidence="2" id="KW-0479">Metal-binding</keyword>
<name>A0ABD2PK13_9PLAT</name>
<evidence type="ECO:0000259" key="4">
    <source>
        <dbReference type="SMART" id="SM01274"/>
    </source>
</evidence>
<feature type="domain" description="Malic enzyme NAD-binding" evidence="3">
    <location>
        <begin position="201"/>
        <end position="360"/>
    </location>
</feature>
<dbReference type="InterPro" id="IPR012301">
    <property type="entry name" value="Malic_N_dom"/>
</dbReference>
<sequence length="363" mass="40952">MEEEIKRVINNLYQRDNDHHRYKYLMGLQDINEKLFFNTIKSHLNYCLPLISTPTISEACREFGLSLLRPRGLYLSMHDRGHILSILANWPEKRVKAVCITDGESLLGIGDYGASGMGMAISKITLYTSEFYGGLREPRLSGEEYFSFVEEVLRACRARYGPNVCLHFTDFSRENTFKLREKYASQYRCFFDEVEAASASILAGIMSAARARNSKLSENKYLMVGAGTSLLSTAQKLVKAMMMEGVSKEKAHSLIYMIDSKGLIVEERPRGGIDERKAPFAHNDLSPMDHLEEIVRAVRPTMLIGASSTKDSFTREIMRDMASFNKKPVIMALSDPVELAECQADLAFKSTECRSVSKQKSNA</sequence>
<dbReference type="PIRSF" id="PIRSF000106">
    <property type="entry name" value="ME"/>
    <property type="match status" value="1"/>
</dbReference>
<dbReference type="PRINTS" id="PR00072">
    <property type="entry name" value="MALOXRDTASE"/>
</dbReference>
<gene>
    <name evidence="5" type="ORF">Ciccas_013653</name>
</gene>
<dbReference type="AlphaFoldDB" id="A0ABD2PK13"/>
<dbReference type="SUPFAM" id="SSF53223">
    <property type="entry name" value="Aminoacid dehydrogenase-like, N-terminal domain"/>
    <property type="match status" value="1"/>
</dbReference>
<dbReference type="Proteomes" id="UP001626550">
    <property type="component" value="Unassembled WGS sequence"/>
</dbReference>
<organism evidence="5 6">
    <name type="scientific">Cichlidogyrus casuarinus</name>
    <dbReference type="NCBI Taxonomy" id="1844966"/>
    <lineage>
        <taxon>Eukaryota</taxon>
        <taxon>Metazoa</taxon>
        <taxon>Spiralia</taxon>
        <taxon>Lophotrochozoa</taxon>
        <taxon>Platyhelminthes</taxon>
        <taxon>Monogenea</taxon>
        <taxon>Monopisthocotylea</taxon>
        <taxon>Dactylogyridea</taxon>
        <taxon>Ancyrocephalidae</taxon>
        <taxon>Cichlidogyrus</taxon>
    </lineage>
</organism>
<dbReference type="GO" id="GO:0016616">
    <property type="term" value="F:oxidoreductase activity, acting on the CH-OH group of donors, NAD or NADP as acceptor"/>
    <property type="evidence" value="ECO:0007669"/>
    <property type="project" value="UniProtKB-ARBA"/>
</dbReference>
<dbReference type="InterPro" id="IPR037062">
    <property type="entry name" value="Malic_N_dom_sf"/>
</dbReference>
<keyword evidence="6" id="KW-1185">Reference proteome</keyword>
<feature type="domain" description="Malic enzyme N-terminal" evidence="4">
    <location>
        <begin position="29"/>
        <end position="184"/>
    </location>
</feature>
<dbReference type="InterPro" id="IPR046346">
    <property type="entry name" value="Aminoacid_DH-like_N_sf"/>
</dbReference>
<dbReference type="InterPro" id="IPR001891">
    <property type="entry name" value="Malic_OxRdtase"/>
</dbReference>